<dbReference type="AlphaFoldDB" id="A0A0M3IEZ5"/>
<dbReference type="PANTHER" id="PTHR19441:SF95">
    <property type="entry name" value="PERLWAPIN ISOFORM X1"/>
    <property type="match status" value="1"/>
</dbReference>
<proteinExistence type="predicted"/>
<organism evidence="5 6">
    <name type="scientific">Ascaris lumbricoides</name>
    <name type="common">Giant roundworm</name>
    <dbReference type="NCBI Taxonomy" id="6252"/>
    <lineage>
        <taxon>Eukaryota</taxon>
        <taxon>Metazoa</taxon>
        <taxon>Ecdysozoa</taxon>
        <taxon>Nematoda</taxon>
        <taxon>Chromadorea</taxon>
        <taxon>Rhabditida</taxon>
        <taxon>Spirurina</taxon>
        <taxon>Ascaridomorpha</taxon>
        <taxon>Ascaridoidea</taxon>
        <taxon>Ascarididae</taxon>
        <taxon>Ascaris</taxon>
    </lineage>
</organism>
<feature type="domain" description="WAP" evidence="4">
    <location>
        <begin position="136"/>
        <end position="186"/>
    </location>
</feature>
<accession>A0A0M3IEZ5</accession>
<evidence type="ECO:0000259" key="4">
    <source>
        <dbReference type="PROSITE" id="PS51390"/>
    </source>
</evidence>
<dbReference type="GO" id="GO:0005615">
    <property type="term" value="C:extracellular space"/>
    <property type="evidence" value="ECO:0007669"/>
    <property type="project" value="TreeGrafter"/>
</dbReference>
<dbReference type="InterPro" id="IPR050514">
    <property type="entry name" value="WAP_four-disulfide_core"/>
</dbReference>
<protein>
    <submittedName>
        <fullName evidence="6">WAP domain-containing protein</fullName>
    </submittedName>
</protein>
<dbReference type="Gene3D" id="4.10.800.10">
    <property type="entry name" value="Thyroglobulin type-1"/>
    <property type="match status" value="1"/>
</dbReference>
<dbReference type="Pfam" id="PF00095">
    <property type="entry name" value="WAP"/>
    <property type="match status" value="2"/>
</dbReference>
<dbReference type="CDD" id="cd00191">
    <property type="entry name" value="TY"/>
    <property type="match status" value="1"/>
</dbReference>
<dbReference type="SUPFAM" id="SSF57610">
    <property type="entry name" value="Thyroglobulin type-1 domain"/>
    <property type="match status" value="1"/>
</dbReference>
<dbReference type="InterPro" id="IPR000716">
    <property type="entry name" value="Thyroglobulin_1"/>
</dbReference>
<dbReference type="PANTHER" id="PTHR19441">
    <property type="entry name" value="WHEY ACDIC PROTEIN WAP"/>
    <property type="match status" value="1"/>
</dbReference>
<evidence type="ECO:0000256" key="1">
    <source>
        <dbReference type="ARBA" id="ARBA00023157"/>
    </source>
</evidence>
<dbReference type="InterPro" id="IPR036857">
    <property type="entry name" value="Thyroglobulin_1_sf"/>
</dbReference>
<sequence>LQEVECPREKDVCVAYVPDCLNPPCIAVPRCVLNACPQGNPPLDESTFEPIVCRNNVHCSHLGLAFCRLFRSGGGYCCSGNEPRLHSGSCPRIVQTTSCSLECAIDDDCSPNKKCCHNGCGLSCLLAEPQDSSHLSGEKIGKCPRIIDKSSTCIEIQEDKCESDVDCDGVQKCCAHHCGKICTYAEVTTACLHAQGAAEHFRGSPYIPQCDANGEFAHVQQFGSLRWCVDDDGREISGTRTVYRSPECEHPRSCPLISCTQRCPLG</sequence>
<keyword evidence="5" id="KW-1185">Reference proteome</keyword>
<dbReference type="PROSITE" id="PS51390">
    <property type="entry name" value="WAP"/>
    <property type="match status" value="2"/>
</dbReference>
<dbReference type="WBParaSite" id="ALUE_0001672801-mRNA-1">
    <property type="protein sequence ID" value="ALUE_0001672801-mRNA-1"/>
    <property type="gene ID" value="ALUE_0001672801"/>
</dbReference>
<dbReference type="SUPFAM" id="SSF57256">
    <property type="entry name" value="Elafin-like"/>
    <property type="match status" value="2"/>
</dbReference>
<dbReference type="GO" id="GO:0004867">
    <property type="term" value="F:serine-type endopeptidase inhibitor activity"/>
    <property type="evidence" value="ECO:0007669"/>
    <property type="project" value="TreeGrafter"/>
</dbReference>
<evidence type="ECO:0000256" key="2">
    <source>
        <dbReference type="PROSITE-ProRule" id="PRU00500"/>
    </source>
</evidence>
<dbReference type="SMART" id="SM00211">
    <property type="entry name" value="TY"/>
    <property type="match status" value="1"/>
</dbReference>
<dbReference type="PROSITE" id="PS00484">
    <property type="entry name" value="THYROGLOBULIN_1_1"/>
    <property type="match status" value="1"/>
</dbReference>
<feature type="domain" description="WAP" evidence="4">
    <location>
        <begin position="83"/>
        <end position="128"/>
    </location>
</feature>
<name>A0A0M3IEZ5_ASCLU</name>
<dbReference type="Pfam" id="PF00086">
    <property type="entry name" value="Thyroglobulin_1"/>
    <property type="match status" value="1"/>
</dbReference>
<dbReference type="SMART" id="SM00217">
    <property type="entry name" value="WAP"/>
    <property type="match status" value="2"/>
</dbReference>
<dbReference type="Proteomes" id="UP000036681">
    <property type="component" value="Unplaced"/>
</dbReference>
<dbReference type="InterPro" id="IPR008197">
    <property type="entry name" value="WAP_dom"/>
</dbReference>
<evidence type="ECO:0000313" key="5">
    <source>
        <dbReference type="Proteomes" id="UP000036681"/>
    </source>
</evidence>
<comment type="caution">
    <text evidence="2">Lacks conserved residue(s) required for the propagation of feature annotation.</text>
</comment>
<evidence type="ECO:0000313" key="6">
    <source>
        <dbReference type="WBParaSite" id="ALUE_0001672801-mRNA-1"/>
    </source>
</evidence>
<keyword evidence="1 2" id="KW-1015">Disulfide bond</keyword>
<dbReference type="Gene3D" id="4.10.75.10">
    <property type="entry name" value="Elafin-like"/>
    <property type="match status" value="2"/>
</dbReference>
<dbReference type="InterPro" id="IPR036645">
    <property type="entry name" value="Elafin-like_sf"/>
</dbReference>
<evidence type="ECO:0000259" key="3">
    <source>
        <dbReference type="PROSITE" id="PS51162"/>
    </source>
</evidence>
<feature type="disulfide bond" evidence="2">
    <location>
        <begin position="191"/>
        <end position="210"/>
    </location>
</feature>
<feature type="disulfide bond" evidence="2">
    <location>
        <begin position="228"/>
        <end position="248"/>
    </location>
</feature>
<dbReference type="PROSITE" id="PS51162">
    <property type="entry name" value="THYROGLOBULIN_1_2"/>
    <property type="match status" value="1"/>
</dbReference>
<reference evidence="6" key="1">
    <citation type="submission" date="2017-02" db="UniProtKB">
        <authorList>
            <consortium name="WormBaseParasite"/>
        </authorList>
    </citation>
    <scope>IDENTIFICATION</scope>
</reference>
<feature type="domain" description="Thyroglobulin type-1" evidence="3">
    <location>
        <begin position="188"/>
        <end position="248"/>
    </location>
</feature>